<dbReference type="EMBL" id="DSRD01000541">
    <property type="protein sequence ID" value="HGW94329.1"/>
    <property type="molecule type" value="Genomic_DNA"/>
</dbReference>
<sequence>MSFKIVALAPIDSAIAARKSGCLKSLNLRSPLLELGSHSWGTLEQGKDIVQSVASFVPICY</sequence>
<evidence type="ECO:0000313" key="1">
    <source>
        <dbReference type="EMBL" id="HGW94329.1"/>
    </source>
</evidence>
<gene>
    <name evidence="1" type="ORF">ENR47_08625</name>
</gene>
<reference evidence="1" key="1">
    <citation type="journal article" date="2020" name="mSystems">
        <title>Genome- and Community-Level Interaction Insights into Carbon Utilization and Element Cycling Functions of Hydrothermarchaeota in Hydrothermal Sediment.</title>
        <authorList>
            <person name="Zhou Z."/>
            <person name="Liu Y."/>
            <person name="Xu W."/>
            <person name="Pan J."/>
            <person name="Luo Z.H."/>
            <person name="Li M."/>
        </authorList>
    </citation>
    <scope>NUCLEOTIDE SEQUENCE [LARGE SCALE GENOMIC DNA]</scope>
    <source>
        <strain evidence="1">SpSt-402</strain>
    </source>
</reference>
<name>A0A832H3Y6_9CYAN</name>
<organism evidence="1">
    <name type="scientific">Oscillatoriales cyanobacterium SpSt-402</name>
    <dbReference type="NCBI Taxonomy" id="2282168"/>
    <lineage>
        <taxon>Bacteria</taxon>
        <taxon>Bacillati</taxon>
        <taxon>Cyanobacteriota</taxon>
        <taxon>Cyanophyceae</taxon>
        <taxon>Oscillatoriophycideae</taxon>
        <taxon>Oscillatoriales</taxon>
    </lineage>
</organism>
<proteinExistence type="predicted"/>
<dbReference type="AlphaFoldDB" id="A0A832H3Y6"/>
<accession>A0A832H3Y6</accession>
<protein>
    <submittedName>
        <fullName evidence="1">Uncharacterized protein</fullName>
    </submittedName>
</protein>
<comment type="caution">
    <text evidence="1">The sequence shown here is derived from an EMBL/GenBank/DDBJ whole genome shotgun (WGS) entry which is preliminary data.</text>
</comment>